<dbReference type="InterPro" id="IPR021352">
    <property type="entry name" value="DUF2971"/>
</dbReference>
<sequence>MPIPSLLLHHYTSGQGLLGILDSNSIWSTRIQYLNDSKEFSHAIELARAAIHKRKTDRAEGRFSALCEALTDQLERLSGLAIYVACFSEVEDSLSQWRGYCPPGFGYSIGFDGEQLRNIASAQGFQLRKCIYNDYEQRQAINQWVERTLSGASGSCPPSQEPGAFLEKTAGSFLQEFIEFAPYMKHNAFSAEREWRLVALISFDNARVKLRPGKSMLIPYVPVNLELSLESKLIWNIRIGPTPHIELAMNSASLLFNRIRPVNGIGRSFVPYRDW</sequence>
<keyword evidence="2" id="KW-1185">Reference proteome</keyword>
<dbReference type="RefSeq" id="WP_175205308.1">
    <property type="nucleotide sequence ID" value="NZ_CADILG010000002.1"/>
</dbReference>
<evidence type="ECO:0008006" key="3">
    <source>
        <dbReference type="Google" id="ProtNLM"/>
    </source>
</evidence>
<dbReference type="EMBL" id="CADILG010000002">
    <property type="protein sequence ID" value="CAB3824290.1"/>
    <property type="molecule type" value="Genomic_DNA"/>
</dbReference>
<dbReference type="AlphaFoldDB" id="A0A6S7DGY0"/>
<proteinExistence type="predicted"/>
<dbReference type="Proteomes" id="UP000494117">
    <property type="component" value="Unassembled WGS sequence"/>
</dbReference>
<protein>
    <recommendedName>
        <fullName evidence="3">DUF2971 domain-containing protein</fullName>
    </recommendedName>
</protein>
<evidence type="ECO:0000313" key="1">
    <source>
        <dbReference type="EMBL" id="CAB3824290.1"/>
    </source>
</evidence>
<reference evidence="1 2" key="1">
    <citation type="submission" date="2020-04" db="EMBL/GenBank/DDBJ databases">
        <authorList>
            <person name="De Canck E."/>
        </authorList>
    </citation>
    <scope>NUCLEOTIDE SEQUENCE [LARGE SCALE GENOMIC DNA]</scope>
    <source>
        <strain evidence="1 2">LMG 26858</strain>
    </source>
</reference>
<accession>A0A6S7DGY0</accession>
<dbReference type="Pfam" id="PF11185">
    <property type="entry name" value="DUF2971"/>
    <property type="match status" value="1"/>
</dbReference>
<name>A0A6S7DGY0_9BURK</name>
<organism evidence="1 2">
    <name type="scientific">Achromobacter anxifer</name>
    <dbReference type="NCBI Taxonomy" id="1287737"/>
    <lineage>
        <taxon>Bacteria</taxon>
        <taxon>Pseudomonadati</taxon>
        <taxon>Pseudomonadota</taxon>
        <taxon>Betaproteobacteria</taxon>
        <taxon>Burkholderiales</taxon>
        <taxon>Alcaligenaceae</taxon>
        <taxon>Achromobacter</taxon>
    </lineage>
</organism>
<gene>
    <name evidence="1" type="ORF">LMG26858_00354</name>
</gene>
<evidence type="ECO:0000313" key="2">
    <source>
        <dbReference type="Proteomes" id="UP000494117"/>
    </source>
</evidence>